<dbReference type="AlphaFoldDB" id="A0A8W7P3G0"/>
<organism evidence="1">
    <name type="scientific">Anopheles coluzzii</name>
    <name type="common">African malaria mosquito</name>
    <dbReference type="NCBI Taxonomy" id="1518534"/>
    <lineage>
        <taxon>Eukaryota</taxon>
        <taxon>Metazoa</taxon>
        <taxon>Ecdysozoa</taxon>
        <taxon>Arthropoda</taxon>
        <taxon>Hexapoda</taxon>
        <taxon>Insecta</taxon>
        <taxon>Pterygota</taxon>
        <taxon>Neoptera</taxon>
        <taxon>Endopterygota</taxon>
        <taxon>Diptera</taxon>
        <taxon>Nematocera</taxon>
        <taxon>Culicoidea</taxon>
        <taxon>Culicidae</taxon>
        <taxon>Anophelinae</taxon>
        <taxon>Anopheles</taxon>
    </lineage>
</organism>
<evidence type="ECO:0000313" key="1">
    <source>
        <dbReference type="EnsemblMetazoa" id="ACOM024368-PA.1"/>
    </source>
</evidence>
<protein>
    <submittedName>
        <fullName evidence="1">Uncharacterized protein</fullName>
    </submittedName>
</protein>
<dbReference type="EnsemblMetazoa" id="ACOM024368-RA">
    <property type="protein sequence ID" value="ACOM024368-PA.1"/>
    <property type="gene ID" value="ACOM024368"/>
</dbReference>
<sequence>MLNQVNHVWQTTLHQTKLLLVKPAILDAAGQIVHALAFHYGSKYSLPESFRTIHAKSPTLKRRTSCSTAYCVSSCSDRFRVRYANELITSCRCTGYVIENGIIWHGFLDGFCFLGNHHNLFLTFSPHCAQSLNCWRMIGHYPPTASKVRLQPSIEIFADRFAEIHQRYTVPARCQRKRIAPQGGEGFLERHLTHSVLFFRFGYHFF</sequence>
<accession>A0A8W7P3G0</accession>
<proteinExistence type="predicted"/>
<dbReference type="Proteomes" id="UP000075882">
    <property type="component" value="Unassembled WGS sequence"/>
</dbReference>
<reference evidence="1" key="1">
    <citation type="submission" date="2022-08" db="UniProtKB">
        <authorList>
            <consortium name="EnsemblMetazoa"/>
        </authorList>
    </citation>
    <scope>IDENTIFICATION</scope>
</reference>
<name>A0A8W7P3G0_ANOCL</name>